<accession>A0A0E9WNT6</accession>
<reference evidence="1" key="1">
    <citation type="submission" date="2014-11" db="EMBL/GenBank/DDBJ databases">
        <authorList>
            <person name="Amaro Gonzalez C."/>
        </authorList>
    </citation>
    <scope>NUCLEOTIDE SEQUENCE</scope>
</reference>
<organism evidence="1">
    <name type="scientific">Anguilla anguilla</name>
    <name type="common">European freshwater eel</name>
    <name type="synonym">Muraena anguilla</name>
    <dbReference type="NCBI Taxonomy" id="7936"/>
    <lineage>
        <taxon>Eukaryota</taxon>
        <taxon>Metazoa</taxon>
        <taxon>Chordata</taxon>
        <taxon>Craniata</taxon>
        <taxon>Vertebrata</taxon>
        <taxon>Euteleostomi</taxon>
        <taxon>Actinopterygii</taxon>
        <taxon>Neopterygii</taxon>
        <taxon>Teleostei</taxon>
        <taxon>Anguilliformes</taxon>
        <taxon>Anguillidae</taxon>
        <taxon>Anguilla</taxon>
    </lineage>
</organism>
<name>A0A0E9WNT6_ANGAN</name>
<dbReference type="EMBL" id="GBXM01016555">
    <property type="protein sequence ID" value="JAH92022.1"/>
    <property type="molecule type" value="Transcribed_RNA"/>
</dbReference>
<protein>
    <submittedName>
        <fullName evidence="1">Uncharacterized protein</fullName>
    </submittedName>
</protein>
<evidence type="ECO:0000313" key="1">
    <source>
        <dbReference type="EMBL" id="JAH92022.1"/>
    </source>
</evidence>
<dbReference type="AlphaFoldDB" id="A0A0E9WNT6"/>
<sequence length="61" mass="7333">MFLCVVKCLLWARRALQHNRNIVSLNRLMMTFFPYLSYQRFTVQTLYSLKAHMFQALFTGL</sequence>
<reference evidence="1" key="2">
    <citation type="journal article" date="2015" name="Fish Shellfish Immunol.">
        <title>Early steps in the European eel (Anguilla anguilla)-Vibrio vulnificus interaction in the gills: Role of the RtxA13 toxin.</title>
        <authorList>
            <person name="Callol A."/>
            <person name="Pajuelo D."/>
            <person name="Ebbesson L."/>
            <person name="Teles M."/>
            <person name="MacKenzie S."/>
            <person name="Amaro C."/>
        </authorList>
    </citation>
    <scope>NUCLEOTIDE SEQUENCE</scope>
</reference>
<proteinExistence type="predicted"/>